<reference evidence="2" key="1">
    <citation type="journal article" date="2020" name="Stud. Mycol.">
        <title>101 Dothideomycetes genomes: a test case for predicting lifestyles and emergence of pathogens.</title>
        <authorList>
            <person name="Haridas S."/>
            <person name="Albert R."/>
            <person name="Binder M."/>
            <person name="Bloem J."/>
            <person name="Labutti K."/>
            <person name="Salamov A."/>
            <person name="Andreopoulos B."/>
            <person name="Baker S."/>
            <person name="Barry K."/>
            <person name="Bills G."/>
            <person name="Bluhm B."/>
            <person name="Cannon C."/>
            <person name="Castanera R."/>
            <person name="Culley D."/>
            <person name="Daum C."/>
            <person name="Ezra D."/>
            <person name="Gonzalez J."/>
            <person name="Henrissat B."/>
            <person name="Kuo A."/>
            <person name="Liang C."/>
            <person name="Lipzen A."/>
            <person name="Lutzoni F."/>
            <person name="Magnuson J."/>
            <person name="Mondo S."/>
            <person name="Nolan M."/>
            <person name="Ohm R."/>
            <person name="Pangilinan J."/>
            <person name="Park H.-J."/>
            <person name="Ramirez L."/>
            <person name="Alfaro M."/>
            <person name="Sun H."/>
            <person name="Tritt A."/>
            <person name="Yoshinaga Y."/>
            <person name="Zwiers L.-H."/>
            <person name="Turgeon B."/>
            <person name="Goodwin S."/>
            <person name="Spatafora J."/>
            <person name="Crous P."/>
            <person name="Grigoriev I."/>
        </authorList>
    </citation>
    <scope>NUCLEOTIDE SEQUENCE</scope>
    <source>
        <strain evidence="2">CBS 113979</strain>
    </source>
</reference>
<protein>
    <submittedName>
        <fullName evidence="2">Uncharacterized protein</fullName>
    </submittedName>
</protein>
<evidence type="ECO:0000256" key="1">
    <source>
        <dbReference type="SAM" id="Phobius"/>
    </source>
</evidence>
<keyword evidence="1" id="KW-0812">Transmembrane</keyword>
<dbReference type="EMBL" id="ML977143">
    <property type="protein sequence ID" value="KAF1989861.1"/>
    <property type="molecule type" value="Genomic_DNA"/>
</dbReference>
<organism evidence="2 3">
    <name type="scientific">Aulographum hederae CBS 113979</name>
    <dbReference type="NCBI Taxonomy" id="1176131"/>
    <lineage>
        <taxon>Eukaryota</taxon>
        <taxon>Fungi</taxon>
        <taxon>Dikarya</taxon>
        <taxon>Ascomycota</taxon>
        <taxon>Pezizomycotina</taxon>
        <taxon>Dothideomycetes</taxon>
        <taxon>Pleosporomycetidae</taxon>
        <taxon>Aulographales</taxon>
        <taxon>Aulographaceae</taxon>
    </lineage>
</organism>
<keyword evidence="1" id="KW-0472">Membrane</keyword>
<dbReference type="AlphaFoldDB" id="A0A6G1H9I0"/>
<evidence type="ECO:0000313" key="2">
    <source>
        <dbReference type="EMBL" id="KAF1989861.1"/>
    </source>
</evidence>
<feature type="transmembrane region" description="Helical" evidence="1">
    <location>
        <begin position="26"/>
        <end position="46"/>
    </location>
</feature>
<sequence>MEGVSGLRATRSNTSSWPFGLGSHSYSIPFQILLIPLIAFSALGICPRYRFCFASMHFLFQSMKSMALPACSKNSASWRSATCVSVVEAHGLGHHVCVYLGIVPVTLCPFRISVEGDGWMDEDLQGSLLSKGRPAPIMQS</sequence>
<gene>
    <name evidence="2" type="ORF">K402DRAFT_241859</name>
</gene>
<evidence type="ECO:0000313" key="3">
    <source>
        <dbReference type="Proteomes" id="UP000800041"/>
    </source>
</evidence>
<keyword evidence="1" id="KW-1133">Transmembrane helix</keyword>
<dbReference type="Proteomes" id="UP000800041">
    <property type="component" value="Unassembled WGS sequence"/>
</dbReference>
<keyword evidence="3" id="KW-1185">Reference proteome</keyword>
<accession>A0A6G1H9I0</accession>
<proteinExistence type="predicted"/>
<name>A0A6G1H9I0_9PEZI</name>